<dbReference type="PANTHER" id="PTHR43792">
    <property type="entry name" value="GNAT FAMILY, PUTATIVE (AFU_ORTHOLOGUE AFUA_3G00765)-RELATED-RELATED"/>
    <property type="match status" value="1"/>
</dbReference>
<keyword evidence="2" id="KW-0808">Transferase</keyword>
<dbReference type="InterPro" id="IPR000182">
    <property type="entry name" value="GNAT_dom"/>
</dbReference>
<dbReference type="PANTHER" id="PTHR43792:SF16">
    <property type="entry name" value="N-ACETYLTRANSFERASE DOMAIN-CONTAINING PROTEIN"/>
    <property type="match status" value="1"/>
</dbReference>
<evidence type="ECO:0000313" key="3">
    <source>
        <dbReference type="Proteomes" id="UP001596111"/>
    </source>
</evidence>
<evidence type="ECO:0000313" key="2">
    <source>
        <dbReference type="EMBL" id="MFC5582133.1"/>
    </source>
</evidence>
<comment type="caution">
    <text evidence="2">The sequence shown here is derived from an EMBL/GenBank/DDBJ whole genome shotgun (WGS) entry which is preliminary data.</text>
</comment>
<dbReference type="RefSeq" id="WP_377327924.1">
    <property type="nucleotide sequence ID" value="NZ_JBHSNG010000014.1"/>
</dbReference>
<dbReference type="GO" id="GO:0016746">
    <property type="term" value="F:acyltransferase activity"/>
    <property type="evidence" value="ECO:0007669"/>
    <property type="project" value="UniProtKB-KW"/>
</dbReference>
<dbReference type="EC" id="2.3.-.-" evidence="2"/>
<keyword evidence="3" id="KW-1185">Reference proteome</keyword>
<proteinExistence type="predicted"/>
<dbReference type="InterPro" id="IPR051531">
    <property type="entry name" value="N-acetyltransferase"/>
</dbReference>
<accession>A0ABW0SZX0</accession>
<feature type="domain" description="N-acetyltransferase" evidence="1">
    <location>
        <begin position="21"/>
        <end position="165"/>
    </location>
</feature>
<dbReference type="Proteomes" id="UP001596111">
    <property type="component" value="Unassembled WGS sequence"/>
</dbReference>
<name>A0ABW0SZX0_9GAMM</name>
<evidence type="ECO:0000259" key="1">
    <source>
        <dbReference type="Pfam" id="PF13302"/>
    </source>
</evidence>
<reference evidence="3" key="1">
    <citation type="journal article" date="2019" name="Int. J. Syst. Evol. Microbiol.">
        <title>The Global Catalogue of Microorganisms (GCM) 10K type strain sequencing project: providing services to taxonomists for standard genome sequencing and annotation.</title>
        <authorList>
            <consortium name="The Broad Institute Genomics Platform"/>
            <consortium name="The Broad Institute Genome Sequencing Center for Infectious Disease"/>
            <person name="Wu L."/>
            <person name="Ma J."/>
        </authorList>
    </citation>
    <scope>NUCLEOTIDE SEQUENCE [LARGE SCALE GENOMIC DNA]</scope>
    <source>
        <strain evidence="3">CGMCC 1.13587</strain>
    </source>
</reference>
<keyword evidence="2" id="KW-0012">Acyltransferase</keyword>
<dbReference type="Gene3D" id="3.40.630.30">
    <property type="match status" value="1"/>
</dbReference>
<dbReference type="InterPro" id="IPR016181">
    <property type="entry name" value="Acyl_CoA_acyltransferase"/>
</dbReference>
<protein>
    <submittedName>
        <fullName evidence="2">GNAT family N-acetyltransferase</fullName>
        <ecNumber evidence="2">2.3.-.-</ecNumber>
    </submittedName>
</protein>
<sequence>MSSVAADSPSAEQVPVLETERLRLRAHRADDYAACMAIWSDPEVVRYIGGRPFTAEEVWKRLLQYVGLWSLLGYGYWAVEEKHSGRYIGDIGFADFKRDLQPSLRGMLEFGWVLAPQAHGNGYASEAVAAISAWSHAHFPDLRVVCIISPENLPSIRVAEKAGFRLWQPSVYHDSPTLVFTR</sequence>
<dbReference type="SUPFAM" id="SSF55729">
    <property type="entry name" value="Acyl-CoA N-acyltransferases (Nat)"/>
    <property type="match status" value="1"/>
</dbReference>
<dbReference type="Pfam" id="PF13302">
    <property type="entry name" value="Acetyltransf_3"/>
    <property type="match status" value="1"/>
</dbReference>
<gene>
    <name evidence="2" type="ORF">ACFPPB_13500</name>
</gene>
<organism evidence="2 3">
    <name type="scientific">Rhodanobacter terrae</name>
    <dbReference type="NCBI Taxonomy" id="418647"/>
    <lineage>
        <taxon>Bacteria</taxon>
        <taxon>Pseudomonadati</taxon>
        <taxon>Pseudomonadota</taxon>
        <taxon>Gammaproteobacteria</taxon>
        <taxon>Lysobacterales</taxon>
        <taxon>Rhodanobacteraceae</taxon>
        <taxon>Rhodanobacter</taxon>
    </lineage>
</organism>
<dbReference type="EMBL" id="JBHSNG010000014">
    <property type="protein sequence ID" value="MFC5582133.1"/>
    <property type="molecule type" value="Genomic_DNA"/>
</dbReference>